<evidence type="ECO:0000256" key="7">
    <source>
        <dbReference type="ARBA" id="ARBA00022741"/>
    </source>
</evidence>
<evidence type="ECO:0000256" key="2">
    <source>
        <dbReference type="ARBA" id="ARBA00003979"/>
    </source>
</evidence>
<comment type="domain">
    <text evidence="10">The EXKPK motif is conserved in inositol-pentakisphosphate 2-kinases of both family 1 and 2.</text>
</comment>
<dbReference type="GO" id="GO:0005524">
    <property type="term" value="F:ATP binding"/>
    <property type="evidence" value="ECO:0007669"/>
    <property type="project" value="UniProtKB-KW"/>
</dbReference>
<keyword evidence="9 10" id="KW-0067">ATP-binding</keyword>
<dbReference type="AlphaFoldDB" id="A0A8H3URM6"/>
<dbReference type="GO" id="GO:0008237">
    <property type="term" value="F:metallopeptidase activity"/>
    <property type="evidence" value="ECO:0007669"/>
    <property type="project" value="InterPro"/>
</dbReference>
<comment type="catalytic activity">
    <reaction evidence="1 10">
        <text>1D-myo-inositol 1,3,4,5,6-pentakisphosphate + ATP = 1D-myo-inositol hexakisphosphate + ADP + H(+)</text>
        <dbReference type="Rhea" id="RHEA:20313"/>
        <dbReference type="ChEBI" id="CHEBI:15378"/>
        <dbReference type="ChEBI" id="CHEBI:30616"/>
        <dbReference type="ChEBI" id="CHEBI:57733"/>
        <dbReference type="ChEBI" id="CHEBI:58130"/>
        <dbReference type="ChEBI" id="CHEBI:456216"/>
        <dbReference type="EC" id="2.7.1.158"/>
    </reaction>
</comment>
<comment type="function">
    <text evidence="2">Has kinase activity and phosphorylates inositol-1,3,4,5,6-pentakisphosphate (Ins(1,3,4,5,6)P5) to produce 1,2,3,4,5,6-hexakisphosphate (InsP6), also known as phytate.</text>
</comment>
<feature type="region of interest" description="Disordered" evidence="11">
    <location>
        <begin position="408"/>
        <end position="441"/>
    </location>
</feature>
<feature type="region of interest" description="Disordered" evidence="11">
    <location>
        <begin position="476"/>
        <end position="509"/>
    </location>
</feature>
<sequence length="597" mass="65657">MKFFLSSILAALPLLTSGHVLRPRSQRRVCGNENFEIPDTLKTLHNRLSSTADTAAANLSATIPTYFHIVSSTANQDLVTDQMISDQLDVVNARYAVAGFTFNLVATDRTVNDKWASQQSERAMQKALRKGTYGTLNIYFLTDLPIPLLGQCTFPVANPTSAETVSDGCEIVATSMPGGAKVPYNLGLTVVHEIATMLVSKTSFQTSFVLSASDGGRPLFTNTPTEAQSTRVVITYLNEGAANIIWQIKPVDAQNVTQNHRPFLDGKLLRLRKGLKSSSYTGSNIIPPLMPTEQVFDYYDRKMKPLFGKDQLVEQTKVAISSSLITSCNQVLERLESDHLRHEKRIGWHLAQDSVGLLMTSMASTPNTLKGIEFKPKWLAQSPTAPPNSVRCRTCALSAFRNKKRQACPLRLTRPDSSKPPAASTQNFTPPPWIDTSPQSRASPEVCRALSHFFTKGKGHDVLGRLKEDQLALDPKGVSTLCEPSPSPTPTPPHKPHAHGPARPKPSTTADQIAKLSMAMTLRDCTFFVNVSHDAKGRIVIDGRLADLDPKSGDDAKRLGKWYWDEVDLIEQGWYTGTGVGAGKEGREEECWLWEGE</sequence>
<keyword evidence="8 10" id="KW-0418">Kinase</keyword>
<evidence type="ECO:0000256" key="4">
    <source>
        <dbReference type="ARBA" id="ARBA00012023"/>
    </source>
</evidence>
<evidence type="ECO:0000256" key="10">
    <source>
        <dbReference type="RuleBase" id="RU364126"/>
    </source>
</evidence>
<evidence type="ECO:0000256" key="12">
    <source>
        <dbReference type="SAM" id="SignalP"/>
    </source>
</evidence>
<dbReference type="GO" id="GO:0005634">
    <property type="term" value="C:nucleus"/>
    <property type="evidence" value="ECO:0007669"/>
    <property type="project" value="TreeGrafter"/>
</dbReference>
<feature type="signal peptide" evidence="12">
    <location>
        <begin position="1"/>
        <end position="18"/>
    </location>
</feature>
<dbReference type="GO" id="GO:0035299">
    <property type="term" value="F:inositol-1,3,4,5,6-pentakisphosphate 2-kinase activity"/>
    <property type="evidence" value="ECO:0007669"/>
    <property type="project" value="UniProtKB-EC"/>
</dbReference>
<dbReference type="PANTHER" id="PTHR14456">
    <property type="entry name" value="INOSITOL POLYPHOSPHATE KINASE 1"/>
    <property type="match status" value="1"/>
</dbReference>
<evidence type="ECO:0000256" key="5">
    <source>
        <dbReference type="ARBA" id="ARBA00014846"/>
    </source>
</evidence>
<keyword evidence="7 10" id="KW-0547">Nucleotide-binding</keyword>
<proteinExistence type="inferred from homology"/>
<dbReference type="GO" id="GO:0032958">
    <property type="term" value="P:inositol phosphate biosynthetic process"/>
    <property type="evidence" value="ECO:0007669"/>
    <property type="project" value="TreeGrafter"/>
</dbReference>
<dbReference type="Gene3D" id="3.30.200.110">
    <property type="entry name" value="Inositol-pentakisphosphate 2-kinase, N-lobe"/>
    <property type="match status" value="1"/>
</dbReference>
<evidence type="ECO:0000256" key="9">
    <source>
        <dbReference type="ARBA" id="ARBA00022840"/>
    </source>
</evidence>
<dbReference type="Proteomes" id="UP000433883">
    <property type="component" value="Unassembled WGS sequence"/>
</dbReference>
<dbReference type="EMBL" id="WNWQ01000217">
    <property type="protein sequence ID" value="KAE9973998.1"/>
    <property type="molecule type" value="Genomic_DNA"/>
</dbReference>
<dbReference type="InterPro" id="IPR043001">
    <property type="entry name" value="IP5_2-K_N_lobe"/>
</dbReference>
<organism evidence="13 14">
    <name type="scientific">Venturia inaequalis</name>
    <name type="common">Apple scab fungus</name>
    <dbReference type="NCBI Taxonomy" id="5025"/>
    <lineage>
        <taxon>Eukaryota</taxon>
        <taxon>Fungi</taxon>
        <taxon>Dikarya</taxon>
        <taxon>Ascomycota</taxon>
        <taxon>Pezizomycotina</taxon>
        <taxon>Dothideomycetes</taxon>
        <taxon>Pleosporomycetidae</taxon>
        <taxon>Venturiales</taxon>
        <taxon>Venturiaceae</taxon>
        <taxon>Venturia</taxon>
    </lineage>
</organism>
<comment type="caution">
    <text evidence="13">The sequence shown here is derived from an EMBL/GenBank/DDBJ whole genome shotgun (WGS) entry which is preliminary data.</text>
</comment>
<dbReference type="InterPro" id="IPR009286">
    <property type="entry name" value="Ins_P5_2-kin"/>
</dbReference>
<name>A0A8H3URM6_VENIN</name>
<keyword evidence="12" id="KW-0732">Signal</keyword>
<evidence type="ECO:0000256" key="6">
    <source>
        <dbReference type="ARBA" id="ARBA00022679"/>
    </source>
</evidence>
<feature type="chain" id="PRO_5034833798" description="Inositol-pentakisphosphate 2-kinase" evidence="12">
    <location>
        <begin position="19"/>
        <end position="597"/>
    </location>
</feature>
<comment type="similarity">
    <text evidence="3">Belongs to the IPK1 type 1 family.</text>
</comment>
<keyword evidence="6 10" id="KW-0808">Transferase</keyword>
<dbReference type="InterPro" id="IPR024079">
    <property type="entry name" value="MetalloPept_cat_dom_sf"/>
</dbReference>
<evidence type="ECO:0000313" key="14">
    <source>
        <dbReference type="Proteomes" id="UP000433883"/>
    </source>
</evidence>
<evidence type="ECO:0000256" key="1">
    <source>
        <dbReference type="ARBA" id="ARBA00001774"/>
    </source>
</evidence>
<dbReference type="EC" id="2.7.1.158" evidence="4 10"/>
<dbReference type="PANTHER" id="PTHR14456:SF2">
    <property type="entry name" value="INOSITOL-PENTAKISPHOSPHATE 2-KINASE"/>
    <property type="match status" value="1"/>
</dbReference>
<comment type="function">
    <text evidence="10">Phosphorylates Ins(1,3,4,5,6)P5 at position 2 to form Ins(1,2,3,4,5,6)P6 (InsP6 or phytate).</text>
</comment>
<dbReference type="Pfam" id="PF06090">
    <property type="entry name" value="Ins_P5_2-kin"/>
    <property type="match status" value="1"/>
</dbReference>
<accession>A0A8H3URM6</accession>
<evidence type="ECO:0000313" key="13">
    <source>
        <dbReference type="EMBL" id="KAE9973998.1"/>
    </source>
</evidence>
<reference evidence="13 14" key="1">
    <citation type="submission" date="2019-11" db="EMBL/GenBank/DDBJ databases">
        <title>Venturia inaequalis Genome Resource.</title>
        <authorList>
            <person name="Lichtner F.J."/>
        </authorList>
    </citation>
    <scope>NUCLEOTIDE SEQUENCE [LARGE SCALE GENOMIC DNA]</scope>
    <source>
        <strain evidence="13">Bline_iso_100314</strain>
    </source>
</reference>
<dbReference type="Gene3D" id="3.40.390.10">
    <property type="entry name" value="Collagenase (Catalytic Domain)"/>
    <property type="match status" value="1"/>
</dbReference>
<protein>
    <recommendedName>
        <fullName evidence="5 10">Inositol-pentakisphosphate 2-kinase</fullName>
        <ecNumber evidence="4 10">2.7.1.158</ecNumber>
    </recommendedName>
</protein>
<evidence type="ECO:0000256" key="8">
    <source>
        <dbReference type="ARBA" id="ARBA00022777"/>
    </source>
</evidence>
<evidence type="ECO:0000256" key="3">
    <source>
        <dbReference type="ARBA" id="ARBA00008305"/>
    </source>
</evidence>
<gene>
    <name evidence="13" type="ORF">BLS_003318</name>
</gene>
<evidence type="ECO:0000256" key="11">
    <source>
        <dbReference type="SAM" id="MobiDB-lite"/>
    </source>
</evidence>